<feature type="chain" id="PRO_5041453634" description="phospholipase A2" evidence="10">
    <location>
        <begin position="26"/>
        <end position="573"/>
    </location>
</feature>
<dbReference type="EMBL" id="JAOPHQ010000570">
    <property type="protein sequence ID" value="KAK0154351.1"/>
    <property type="molecule type" value="Genomic_DNA"/>
</dbReference>
<evidence type="ECO:0000256" key="6">
    <source>
        <dbReference type="ARBA" id="ARBA00022801"/>
    </source>
</evidence>
<evidence type="ECO:0000256" key="10">
    <source>
        <dbReference type="SAM" id="SignalP"/>
    </source>
</evidence>
<gene>
    <name evidence="12" type="primary">PLA2G3_2</name>
    <name evidence="12" type="ORF">N1851_003570</name>
</gene>
<name>A0AA47P805_MERPO</name>
<dbReference type="InterPro" id="IPR016090">
    <property type="entry name" value="PLA2-like_dom"/>
</dbReference>
<keyword evidence="4" id="KW-0964">Secreted</keyword>
<evidence type="ECO:0000256" key="4">
    <source>
        <dbReference type="ARBA" id="ARBA00022525"/>
    </source>
</evidence>
<evidence type="ECO:0000313" key="13">
    <source>
        <dbReference type="Proteomes" id="UP001174136"/>
    </source>
</evidence>
<feature type="signal peptide" evidence="10">
    <location>
        <begin position="1"/>
        <end position="25"/>
    </location>
</feature>
<keyword evidence="13" id="KW-1185">Reference proteome</keyword>
<dbReference type="GO" id="GO:0004623">
    <property type="term" value="F:phospholipase A2 activity"/>
    <property type="evidence" value="ECO:0007669"/>
    <property type="project" value="UniProtKB-EC"/>
</dbReference>
<comment type="subcellular location">
    <subcellularLocation>
        <location evidence="2">Secreted</location>
    </subcellularLocation>
</comment>
<keyword evidence="6" id="KW-0378">Hydrolase</keyword>
<evidence type="ECO:0000256" key="5">
    <source>
        <dbReference type="ARBA" id="ARBA00022723"/>
    </source>
</evidence>
<dbReference type="CDD" id="cd04704">
    <property type="entry name" value="PLA2_bee_venom_like"/>
    <property type="match status" value="1"/>
</dbReference>
<dbReference type="InterPro" id="IPR036444">
    <property type="entry name" value="PLipase_A2_dom_sf"/>
</dbReference>
<dbReference type="AlphaFoldDB" id="A0AA47P805"/>
<dbReference type="Gene3D" id="1.20.90.10">
    <property type="entry name" value="Phospholipase A2 domain"/>
    <property type="match status" value="2"/>
</dbReference>
<dbReference type="GO" id="GO:0046872">
    <property type="term" value="F:metal ion binding"/>
    <property type="evidence" value="ECO:0007669"/>
    <property type="project" value="UniProtKB-KW"/>
</dbReference>
<evidence type="ECO:0000256" key="1">
    <source>
        <dbReference type="ARBA" id="ARBA00001913"/>
    </source>
</evidence>
<dbReference type="PROSITE" id="PS00118">
    <property type="entry name" value="PA2_HIS"/>
    <property type="match status" value="1"/>
</dbReference>
<dbReference type="FunFam" id="1.20.90.10:FF:000002">
    <property type="entry name" value="Phospholipase A2 group III"/>
    <property type="match status" value="1"/>
</dbReference>
<feature type="domain" description="Phospholipase A2-like central" evidence="11">
    <location>
        <begin position="151"/>
        <end position="281"/>
    </location>
</feature>
<dbReference type="SMART" id="SM00085">
    <property type="entry name" value="PA2c"/>
    <property type="match status" value="1"/>
</dbReference>
<dbReference type="GO" id="GO:0006644">
    <property type="term" value="P:phospholipid metabolic process"/>
    <property type="evidence" value="ECO:0007669"/>
    <property type="project" value="InterPro"/>
</dbReference>
<sequence length="573" mass="63155">MHHFHISRVVVIVCTFVLMGSGVAADAQTSCGWTQLTASGETHHSFLRTGGQSGQVSPPAARLYHAVLAADGALLRCSWVDDAAVLDSYLSRCLDKAAGFEETRGAPVFDTSLLHHLCDAMHAPAGAEGARAAAWGSRKARSVEGARSADRWTQLRAPATSHLRVKRGFIVPGTLWCGSGNKALSYEDLGVFTRTDSCCREHDQCQNTILSFQSKFGVFNRNMFTMSHCDCDNRFHSCLRKANDSISEVVRYTFFNLLKMNCFELAYEVVCMERNWFGMCKTTETVLQAIVQPPTDYELDAFTSEENATEATALLSITPPTTLAFVADTSRAVGIGVSAPTSESSASLTASSNNSSLDRPNLFAADSDKPSLSNGWTANISQQLLCEVYSELDQCRARIRPQQRRYGLVNPDTRTMYHCSCTNRLFQSLANQRWLSNVDTFLLEKVSQSCFLVPDCGASKICKAIVQRPPLPTLVRTLAGGNMEEWRRLLATRLQVRASSSLGVKRKDRVVRLRRLCERITRTKAMTALPGAEKPDRNGPDRRNMAHFSLADGLCLVGKLELNPPWSLMAQTA</sequence>
<evidence type="ECO:0000256" key="7">
    <source>
        <dbReference type="ARBA" id="ARBA00022837"/>
    </source>
</evidence>
<accession>A0AA47P805</accession>
<evidence type="ECO:0000256" key="8">
    <source>
        <dbReference type="ARBA" id="ARBA00023098"/>
    </source>
</evidence>
<evidence type="ECO:0000256" key="2">
    <source>
        <dbReference type="ARBA" id="ARBA00004613"/>
    </source>
</evidence>
<keyword evidence="10" id="KW-0732">Signal</keyword>
<dbReference type="GO" id="GO:0005576">
    <property type="term" value="C:extracellular region"/>
    <property type="evidence" value="ECO:0007669"/>
    <property type="project" value="UniProtKB-SubCell"/>
</dbReference>
<organism evidence="12 13">
    <name type="scientific">Merluccius polli</name>
    <name type="common">Benguela hake</name>
    <name type="synonym">Merluccius cadenati</name>
    <dbReference type="NCBI Taxonomy" id="89951"/>
    <lineage>
        <taxon>Eukaryota</taxon>
        <taxon>Metazoa</taxon>
        <taxon>Chordata</taxon>
        <taxon>Craniata</taxon>
        <taxon>Vertebrata</taxon>
        <taxon>Euteleostomi</taxon>
        <taxon>Actinopterygii</taxon>
        <taxon>Neopterygii</taxon>
        <taxon>Teleostei</taxon>
        <taxon>Neoteleostei</taxon>
        <taxon>Acanthomorphata</taxon>
        <taxon>Zeiogadaria</taxon>
        <taxon>Gadariae</taxon>
        <taxon>Gadiformes</taxon>
        <taxon>Gadoidei</taxon>
        <taxon>Merlucciidae</taxon>
        <taxon>Merluccius</taxon>
    </lineage>
</organism>
<evidence type="ECO:0000256" key="9">
    <source>
        <dbReference type="ARBA" id="ARBA00023157"/>
    </source>
</evidence>
<keyword evidence="9" id="KW-1015">Disulfide bond</keyword>
<evidence type="ECO:0000256" key="3">
    <source>
        <dbReference type="ARBA" id="ARBA00013278"/>
    </source>
</evidence>
<dbReference type="Proteomes" id="UP001174136">
    <property type="component" value="Unassembled WGS sequence"/>
</dbReference>
<evidence type="ECO:0000259" key="11">
    <source>
        <dbReference type="SMART" id="SM00085"/>
    </source>
</evidence>
<dbReference type="SUPFAM" id="SSF48619">
    <property type="entry name" value="Phospholipase A2, PLA2"/>
    <property type="match status" value="1"/>
</dbReference>
<dbReference type="EC" id="3.1.1.4" evidence="3"/>
<comment type="cofactor">
    <cofactor evidence="1">
        <name>Ca(2+)</name>
        <dbReference type="ChEBI" id="CHEBI:29108"/>
    </cofactor>
</comment>
<keyword evidence="5" id="KW-0479">Metal-binding</keyword>
<dbReference type="Pfam" id="PF05826">
    <property type="entry name" value="Phospholip_A2_2"/>
    <property type="match status" value="2"/>
</dbReference>
<keyword evidence="7" id="KW-0106">Calcium</keyword>
<dbReference type="PANTHER" id="PTHR12253">
    <property type="entry name" value="RH14732P"/>
    <property type="match status" value="1"/>
</dbReference>
<protein>
    <recommendedName>
        <fullName evidence="3">phospholipase A2</fullName>
        <ecNumber evidence="3">3.1.1.4</ecNumber>
    </recommendedName>
</protein>
<proteinExistence type="predicted"/>
<dbReference type="GO" id="GO:0050482">
    <property type="term" value="P:arachidonate secretion"/>
    <property type="evidence" value="ECO:0007669"/>
    <property type="project" value="InterPro"/>
</dbReference>
<dbReference type="InterPro" id="IPR033113">
    <property type="entry name" value="PLA2_histidine"/>
</dbReference>
<evidence type="ECO:0000313" key="12">
    <source>
        <dbReference type="EMBL" id="KAK0154351.1"/>
    </source>
</evidence>
<keyword evidence="8" id="KW-0443">Lipid metabolism</keyword>
<reference evidence="12" key="1">
    <citation type="journal article" date="2023" name="Front. Mar. Sci.">
        <title>A new Merluccius polli reference genome to investigate the effects of global change in West African waters.</title>
        <authorList>
            <person name="Mateo J.L."/>
            <person name="Blanco-Fernandez C."/>
            <person name="Garcia-Vazquez E."/>
            <person name="Machado-Schiaffino G."/>
        </authorList>
    </citation>
    <scope>NUCLEOTIDE SEQUENCE</scope>
    <source>
        <strain evidence="12">C29</strain>
        <tissue evidence="12">Fin</tissue>
    </source>
</reference>
<comment type="caution">
    <text evidence="12">The sequence shown here is derived from an EMBL/GenBank/DDBJ whole genome shotgun (WGS) entry which is preliminary data.</text>
</comment>